<keyword evidence="5 8" id="KW-0812">Transmembrane</keyword>
<dbReference type="Gene3D" id="1.10.3470.10">
    <property type="entry name" value="ABC transporter involved in vitamin B12 uptake, BtuC"/>
    <property type="match status" value="1"/>
</dbReference>
<dbReference type="EMBL" id="JBHSAP010000015">
    <property type="protein sequence ID" value="MFC4077655.1"/>
    <property type="molecule type" value="Genomic_DNA"/>
</dbReference>
<keyword evidence="3" id="KW-0813">Transport</keyword>
<evidence type="ECO:0000256" key="1">
    <source>
        <dbReference type="ARBA" id="ARBA00004651"/>
    </source>
</evidence>
<dbReference type="Pfam" id="PF01032">
    <property type="entry name" value="FecCD"/>
    <property type="match status" value="1"/>
</dbReference>
<dbReference type="CDD" id="cd06550">
    <property type="entry name" value="TM_ABC_iron-siderophores_like"/>
    <property type="match status" value="1"/>
</dbReference>
<dbReference type="PANTHER" id="PTHR30472">
    <property type="entry name" value="FERRIC ENTEROBACTIN TRANSPORT SYSTEM PERMEASE PROTEIN"/>
    <property type="match status" value="1"/>
</dbReference>
<evidence type="ECO:0000256" key="8">
    <source>
        <dbReference type="SAM" id="Phobius"/>
    </source>
</evidence>
<dbReference type="PANTHER" id="PTHR30472:SF65">
    <property type="entry name" value="SIDEROPHORE TRANSPORT SYSTEM PERMEASE PROTEIN YFIZ-RELATED"/>
    <property type="match status" value="1"/>
</dbReference>
<keyword evidence="6 8" id="KW-1133">Transmembrane helix</keyword>
<feature type="transmembrane region" description="Helical" evidence="8">
    <location>
        <begin position="63"/>
        <end position="80"/>
    </location>
</feature>
<reference evidence="10" key="1">
    <citation type="journal article" date="2019" name="Int. J. Syst. Evol. Microbiol.">
        <title>The Global Catalogue of Microorganisms (GCM) 10K type strain sequencing project: providing services to taxonomists for standard genome sequencing and annotation.</title>
        <authorList>
            <consortium name="The Broad Institute Genomics Platform"/>
            <consortium name="The Broad Institute Genome Sequencing Center for Infectious Disease"/>
            <person name="Wu L."/>
            <person name="Ma J."/>
        </authorList>
    </citation>
    <scope>NUCLEOTIDE SEQUENCE [LARGE SCALE GENOMIC DNA]</scope>
    <source>
        <strain evidence="10">IBRC-M 10813</strain>
    </source>
</reference>
<feature type="transmembrane region" description="Helical" evidence="8">
    <location>
        <begin position="327"/>
        <end position="343"/>
    </location>
</feature>
<dbReference type="RefSeq" id="WP_380705462.1">
    <property type="nucleotide sequence ID" value="NZ_JBHSAP010000015.1"/>
</dbReference>
<dbReference type="Proteomes" id="UP001595843">
    <property type="component" value="Unassembled WGS sequence"/>
</dbReference>
<evidence type="ECO:0000313" key="10">
    <source>
        <dbReference type="Proteomes" id="UP001595843"/>
    </source>
</evidence>
<evidence type="ECO:0000256" key="5">
    <source>
        <dbReference type="ARBA" id="ARBA00022692"/>
    </source>
</evidence>
<feature type="transmembrane region" description="Helical" evidence="8">
    <location>
        <begin position="234"/>
        <end position="265"/>
    </location>
</feature>
<evidence type="ECO:0000256" key="4">
    <source>
        <dbReference type="ARBA" id="ARBA00022475"/>
    </source>
</evidence>
<feature type="transmembrane region" description="Helical" evidence="8">
    <location>
        <begin position="150"/>
        <end position="171"/>
    </location>
</feature>
<evidence type="ECO:0000256" key="7">
    <source>
        <dbReference type="ARBA" id="ARBA00023136"/>
    </source>
</evidence>
<evidence type="ECO:0000313" key="9">
    <source>
        <dbReference type="EMBL" id="MFC4077655.1"/>
    </source>
</evidence>
<feature type="transmembrane region" description="Helical" evidence="8">
    <location>
        <begin position="119"/>
        <end position="138"/>
    </location>
</feature>
<evidence type="ECO:0000256" key="2">
    <source>
        <dbReference type="ARBA" id="ARBA00007935"/>
    </source>
</evidence>
<protein>
    <submittedName>
        <fullName evidence="9">FecCD family ABC transporter permease</fullName>
    </submittedName>
</protein>
<feature type="transmembrane region" description="Helical" evidence="8">
    <location>
        <begin position="12"/>
        <end position="31"/>
    </location>
</feature>
<accession>A0ABV8JH56</accession>
<name>A0ABV8JH56_9BACL</name>
<dbReference type="InterPro" id="IPR000522">
    <property type="entry name" value="ABC_transptr_permease_BtuC"/>
</dbReference>
<comment type="subcellular location">
    <subcellularLocation>
        <location evidence="1">Cell membrane</location>
        <topology evidence="1">Multi-pass membrane protein</topology>
    </subcellularLocation>
</comment>
<gene>
    <name evidence="9" type="ORF">ACFOUO_12685</name>
</gene>
<sequence>MPLQGTLRPVGLFIGLVALAACFVGSIKLGLTHIDWYTMMDAWQASDPTKEQLVVKTTRLPRALIAVCVGASLGIAGALMQALTRNPLASPGIFGINAGAAFFVVMASSFFSVRSYASFTWIAFLGAAVSGLVVYGLSTLGREGLTPIKLTLAGAAITAFFNTLTQGILVTDENALDEILYWLSGSIVGRNLETLVNVLPFFAIAWVVALLLGRSITTLTIGEDVAKGLGQRTAWVKLTAALAVVLLAGGSVAVAGPIGLVGLVIPHLARFLVGSDYRWILPYCAVLGATFLLLADIGARYLIMPGGPVMAFLSDLGAHVLSDEVPVGVLTALIGAPFFIYIARRSVSE</sequence>
<dbReference type="SUPFAM" id="SSF81345">
    <property type="entry name" value="ABC transporter involved in vitamin B12 uptake, BtuC"/>
    <property type="match status" value="1"/>
</dbReference>
<comment type="caution">
    <text evidence="9">The sequence shown here is derived from an EMBL/GenBank/DDBJ whole genome shotgun (WGS) entry which is preliminary data.</text>
</comment>
<keyword evidence="7 8" id="KW-0472">Membrane</keyword>
<dbReference type="InterPro" id="IPR037294">
    <property type="entry name" value="ABC_BtuC-like"/>
</dbReference>
<keyword evidence="4" id="KW-1003">Cell membrane</keyword>
<proteinExistence type="inferred from homology"/>
<comment type="similarity">
    <text evidence="2">Belongs to the binding-protein-dependent transport system permease family. FecCD subfamily.</text>
</comment>
<organism evidence="9 10">
    <name type="scientific">Salinithrix halophila</name>
    <dbReference type="NCBI Taxonomy" id="1485204"/>
    <lineage>
        <taxon>Bacteria</taxon>
        <taxon>Bacillati</taxon>
        <taxon>Bacillota</taxon>
        <taxon>Bacilli</taxon>
        <taxon>Bacillales</taxon>
        <taxon>Thermoactinomycetaceae</taxon>
        <taxon>Salinithrix</taxon>
    </lineage>
</organism>
<keyword evidence="10" id="KW-1185">Reference proteome</keyword>
<evidence type="ECO:0000256" key="6">
    <source>
        <dbReference type="ARBA" id="ARBA00022989"/>
    </source>
</evidence>
<feature type="transmembrane region" description="Helical" evidence="8">
    <location>
        <begin position="92"/>
        <end position="113"/>
    </location>
</feature>
<evidence type="ECO:0000256" key="3">
    <source>
        <dbReference type="ARBA" id="ARBA00022448"/>
    </source>
</evidence>
<feature type="transmembrane region" description="Helical" evidence="8">
    <location>
        <begin position="191"/>
        <end position="213"/>
    </location>
</feature>
<feature type="transmembrane region" description="Helical" evidence="8">
    <location>
        <begin position="277"/>
        <end position="295"/>
    </location>
</feature>